<dbReference type="PANTHER" id="PTHR30528:SF0">
    <property type="entry name" value="CYTOPLASMIC PROTEIN"/>
    <property type="match status" value="1"/>
</dbReference>
<comment type="caution">
    <text evidence="1">The sequence shown here is derived from an EMBL/GenBank/DDBJ whole genome shotgun (WGS) entry which is preliminary data.</text>
</comment>
<evidence type="ECO:0000313" key="2">
    <source>
        <dbReference type="Proteomes" id="UP000003558"/>
    </source>
</evidence>
<dbReference type="eggNOG" id="COG3214">
    <property type="taxonomic scope" value="Bacteria"/>
</dbReference>
<proteinExistence type="predicted"/>
<dbReference type="InterPro" id="IPR009351">
    <property type="entry name" value="AlkZ-like"/>
</dbReference>
<name>F9VXV1_9ACTN</name>
<protein>
    <recommendedName>
        <fullName evidence="3">Winged helix-turn-helix domain-containing protein</fullName>
    </recommendedName>
</protein>
<dbReference type="EMBL" id="BACI01000077">
    <property type="protein sequence ID" value="GAA13440.1"/>
    <property type="molecule type" value="Genomic_DNA"/>
</dbReference>
<sequence>MADLDHRYALPLHRLHPLMAPDRLSPAQARRTALAAQGFADRAPSGTPTMAHLKRVVGRTGLLQMDSVNIVARAHFMPLYSRLGPYDPDLLHRAAWQPTRGRRLLVEYWAHEAALIPVEDWPLFRWRMYEFADGRYRHTREVMRRNKSLAADVRSVIEETGAAMPRTIEEKLGIEREPGTAGSWWQRGEVKHLCEAMFAAGDLSAVRNGNFMRHYDLTERVVGADIAAQRPDRAQAHRDLLARAARSLGVATVADLADYYRIKPADARPAVADLVDSVVLHEVSVDGWRDPAYLADGAPMPRSIDTSAILSPFDPLVFFRPRAERLFDFHYRIEIYVPEHKRIHGYYVLPYLLGTDIAARVDLKADRRSRTLLVLGAFCESGHDRGTVAERLAADLRTFARWLDLDDVSVGTKGDLARDLRVVMGC</sequence>
<dbReference type="Proteomes" id="UP000003558">
    <property type="component" value="Unassembled WGS sequence"/>
</dbReference>
<evidence type="ECO:0000313" key="1">
    <source>
        <dbReference type="EMBL" id="GAA13440.1"/>
    </source>
</evidence>
<dbReference type="AlphaFoldDB" id="F9VXV1"/>
<evidence type="ECO:0008006" key="3">
    <source>
        <dbReference type="Google" id="ProtNLM"/>
    </source>
</evidence>
<dbReference type="STRING" id="1027371.GOALK_077_00500"/>
<organism evidence="1 2">
    <name type="scientific">Gordonia alkanivorans NBRC 16433</name>
    <dbReference type="NCBI Taxonomy" id="1027371"/>
    <lineage>
        <taxon>Bacteria</taxon>
        <taxon>Bacillati</taxon>
        <taxon>Actinomycetota</taxon>
        <taxon>Actinomycetes</taxon>
        <taxon>Mycobacteriales</taxon>
        <taxon>Gordoniaceae</taxon>
        <taxon>Gordonia</taxon>
    </lineage>
</organism>
<gene>
    <name evidence="1" type="ORF">GOALK_077_00500</name>
</gene>
<reference evidence="1 2" key="1">
    <citation type="submission" date="2011-05" db="EMBL/GenBank/DDBJ databases">
        <title>Whole genome shotgun sequence of Gordonia alkanivorans NBRC 16433.</title>
        <authorList>
            <person name="Hosoyama A."/>
            <person name="Nakamura S."/>
            <person name="Takarada H."/>
            <person name="Tsuchikane K."/>
            <person name="Yamazaki S."/>
            <person name="Fujita N."/>
        </authorList>
    </citation>
    <scope>NUCLEOTIDE SEQUENCE [LARGE SCALE GENOMIC DNA]</scope>
    <source>
        <strain evidence="1 2">NBRC 16433</strain>
    </source>
</reference>
<accession>F9VXV1</accession>
<dbReference type="PANTHER" id="PTHR30528">
    <property type="entry name" value="CYTOPLASMIC PROTEIN"/>
    <property type="match status" value="1"/>
</dbReference>
<dbReference type="Pfam" id="PF06224">
    <property type="entry name" value="AlkZ-like"/>
    <property type="match status" value="1"/>
</dbReference>